<sequence>MTSGGKGLGHATVRCLLRAGFDVAFTYGKSRKQAEELVAEAESLGRRAMMIETDLFSRAETVAAVHKAIQAFDRIDALVHNFGPFVFERIPLSDYSDESWQKLLDGNLSNFLWIYREVLPGMRSRGFGRIVTIGFAGAKDAVGWRYRAPYAAIKAGLASLTQSIAREERQNGITANMVCPGDIRGANKSKLIEEVFESDNPLARPPVGEDVARVIAFLCADESAQINGIITEVTGGYDILAYDDGTDVVTETIQYIEGDKVWVVPWQKTAHIEEVIKIPNRLTTYKLKSAEGMSGQFTAYQLQPV</sequence>
<dbReference type="Proteomes" id="UP001229209">
    <property type="component" value="Unassembled WGS sequence"/>
</dbReference>
<dbReference type="Gene3D" id="3.40.50.720">
    <property type="entry name" value="NAD(P)-binding Rossmann-like Domain"/>
    <property type="match status" value="1"/>
</dbReference>
<dbReference type="PANTHER" id="PTHR42879:SF2">
    <property type="entry name" value="3-OXOACYL-[ACYL-CARRIER-PROTEIN] REDUCTASE FABG"/>
    <property type="match status" value="1"/>
</dbReference>
<evidence type="ECO:0000256" key="1">
    <source>
        <dbReference type="ARBA" id="ARBA00006484"/>
    </source>
</evidence>
<dbReference type="EMBL" id="JAURUO010000001">
    <property type="protein sequence ID" value="MDP9727314.1"/>
    <property type="molecule type" value="Genomic_DNA"/>
</dbReference>
<proteinExistence type="inferred from homology"/>
<gene>
    <name evidence="2" type="ORF">J2S04_000236</name>
</gene>
<dbReference type="SUPFAM" id="SSF51735">
    <property type="entry name" value="NAD(P)-binding Rossmann-fold domains"/>
    <property type="match status" value="1"/>
</dbReference>
<dbReference type="RefSeq" id="WP_306952776.1">
    <property type="nucleotide sequence ID" value="NZ_JAURUO010000001.1"/>
</dbReference>
<dbReference type="Pfam" id="PF13561">
    <property type="entry name" value="adh_short_C2"/>
    <property type="match status" value="1"/>
</dbReference>
<dbReference type="PRINTS" id="PR00081">
    <property type="entry name" value="GDHRDH"/>
</dbReference>
<comment type="similarity">
    <text evidence="1">Belongs to the short-chain dehydrogenases/reductases (SDR) family.</text>
</comment>
<dbReference type="InterPro" id="IPR050259">
    <property type="entry name" value="SDR"/>
</dbReference>
<dbReference type="EC" id="1.1.1.100" evidence="2"/>
<evidence type="ECO:0000313" key="3">
    <source>
        <dbReference type="Proteomes" id="UP001229209"/>
    </source>
</evidence>
<protein>
    <submittedName>
        <fullName evidence="2">3-oxoacyl-[acyl-carrier protein] reductase</fullName>
        <ecNumber evidence="2">1.1.1.100</ecNumber>
    </submittedName>
</protein>
<evidence type="ECO:0000313" key="2">
    <source>
        <dbReference type="EMBL" id="MDP9727314.1"/>
    </source>
</evidence>
<name>A0ABT9LSS3_9BACL</name>
<dbReference type="PRINTS" id="PR00080">
    <property type="entry name" value="SDRFAMILY"/>
</dbReference>
<dbReference type="InterPro" id="IPR002347">
    <property type="entry name" value="SDR_fam"/>
</dbReference>
<reference evidence="2 3" key="1">
    <citation type="submission" date="2023-07" db="EMBL/GenBank/DDBJ databases">
        <title>Genomic Encyclopedia of Type Strains, Phase IV (KMG-IV): sequencing the most valuable type-strain genomes for metagenomic binning, comparative biology and taxonomic classification.</title>
        <authorList>
            <person name="Goeker M."/>
        </authorList>
    </citation>
    <scope>NUCLEOTIDE SEQUENCE [LARGE SCALE GENOMIC DNA]</scope>
    <source>
        <strain evidence="2 3">DSM 25924</strain>
    </source>
</reference>
<dbReference type="CDD" id="cd05233">
    <property type="entry name" value="SDR_c"/>
    <property type="match status" value="1"/>
</dbReference>
<dbReference type="GO" id="GO:0004316">
    <property type="term" value="F:3-oxoacyl-[acyl-carrier-protein] reductase (NADPH) activity"/>
    <property type="evidence" value="ECO:0007669"/>
    <property type="project" value="UniProtKB-EC"/>
</dbReference>
<accession>A0ABT9LSS3</accession>
<dbReference type="PANTHER" id="PTHR42879">
    <property type="entry name" value="3-OXOACYL-(ACYL-CARRIER-PROTEIN) REDUCTASE"/>
    <property type="match status" value="1"/>
</dbReference>
<organism evidence="2 3">
    <name type="scientific">Alicyclobacillus tolerans</name>
    <dbReference type="NCBI Taxonomy" id="90970"/>
    <lineage>
        <taxon>Bacteria</taxon>
        <taxon>Bacillati</taxon>
        <taxon>Bacillota</taxon>
        <taxon>Bacilli</taxon>
        <taxon>Bacillales</taxon>
        <taxon>Alicyclobacillaceae</taxon>
        <taxon>Alicyclobacillus</taxon>
    </lineage>
</organism>
<keyword evidence="3" id="KW-1185">Reference proteome</keyword>
<comment type="caution">
    <text evidence="2">The sequence shown here is derived from an EMBL/GenBank/DDBJ whole genome shotgun (WGS) entry which is preliminary data.</text>
</comment>
<dbReference type="InterPro" id="IPR036291">
    <property type="entry name" value="NAD(P)-bd_dom_sf"/>
</dbReference>
<keyword evidence="2" id="KW-0560">Oxidoreductase</keyword>